<name>A0A931GUB5_9ACTN</name>
<sequence length="251" mass="25996">MTAVSYQVERGIATITLDSPANRNALSAAVRTGLADALAAARADDGVRAVVLTGAGTVFCAGADLKEVGSGEPVTGPGIPEILAAILDLPKPVIAKLNGPARAGGLGIVAACDIAVAPDDVTFAFTEVRIGVVPAMIAVVCRPRMAPRALSRYFLTGETFSAADAVESGLITACAPRAELDGLVDGMLDGLRRAEPKAVGRTKALVEELAGMDRAEAFTMAERLSMEFFASPEAAEGRLSFFEKRPPKWAL</sequence>
<dbReference type="InterPro" id="IPR001753">
    <property type="entry name" value="Enoyl-CoA_hydra/iso"/>
</dbReference>
<evidence type="ECO:0000313" key="2">
    <source>
        <dbReference type="EMBL" id="MBG6092974.1"/>
    </source>
</evidence>
<accession>A0A931GUB5</accession>
<evidence type="ECO:0000256" key="1">
    <source>
        <dbReference type="ARBA" id="ARBA00005254"/>
    </source>
</evidence>
<dbReference type="InterPro" id="IPR029045">
    <property type="entry name" value="ClpP/crotonase-like_dom_sf"/>
</dbReference>
<dbReference type="InterPro" id="IPR014748">
    <property type="entry name" value="Enoyl-CoA_hydra_C"/>
</dbReference>
<dbReference type="CDD" id="cd06558">
    <property type="entry name" value="crotonase-like"/>
    <property type="match status" value="1"/>
</dbReference>
<dbReference type="Pfam" id="PF00378">
    <property type="entry name" value="ECH_1"/>
    <property type="match status" value="1"/>
</dbReference>
<dbReference type="Gene3D" id="3.90.226.10">
    <property type="entry name" value="2-enoyl-CoA Hydratase, Chain A, domain 1"/>
    <property type="match status" value="1"/>
</dbReference>
<reference evidence="2" key="1">
    <citation type="submission" date="2020-11" db="EMBL/GenBank/DDBJ databases">
        <title>Sequencing the genomes of 1000 actinobacteria strains.</title>
        <authorList>
            <person name="Klenk H.-P."/>
        </authorList>
    </citation>
    <scope>NUCLEOTIDE SEQUENCE</scope>
    <source>
        <strain evidence="2">DSM 43175</strain>
    </source>
</reference>
<dbReference type="SUPFAM" id="SSF52096">
    <property type="entry name" value="ClpP/crotonase"/>
    <property type="match status" value="1"/>
</dbReference>
<protein>
    <submittedName>
        <fullName evidence="2">Enoyl-CoA hydratase/carnithine racemase</fullName>
    </submittedName>
</protein>
<dbReference type="Proteomes" id="UP000614047">
    <property type="component" value="Unassembled WGS sequence"/>
</dbReference>
<gene>
    <name evidence="2" type="ORF">IW256_007087</name>
</gene>
<dbReference type="AlphaFoldDB" id="A0A931GUB5"/>
<dbReference type="Gene3D" id="1.10.12.10">
    <property type="entry name" value="Lyase 2-enoyl-coa Hydratase, Chain A, domain 2"/>
    <property type="match status" value="1"/>
</dbReference>
<dbReference type="InterPro" id="IPR051683">
    <property type="entry name" value="Enoyl-CoA_Hydratase/Isomerase"/>
</dbReference>
<evidence type="ECO:0000313" key="3">
    <source>
        <dbReference type="Proteomes" id="UP000614047"/>
    </source>
</evidence>
<organism evidence="2 3">
    <name type="scientific">Actinomadura viridis</name>
    <dbReference type="NCBI Taxonomy" id="58110"/>
    <lineage>
        <taxon>Bacteria</taxon>
        <taxon>Bacillati</taxon>
        <taxon>Actinomycetota</taxon>
        <taxon>Actinomycetes</taxon>
        <taxon>Streptosporangiales</taxon>
        <taxon>Thermomonosporaceae</taxon>
        <taxon>Actinomadura</taxon>
    </lineage>
</organism>
<dbReference type="PANTHER" id="PTHR42964">
    <property type="entry name" value="ENOYL-COA HYDRATASE"/>
    <property type="match status" value="1"/>
</dbReference>
<proteinExistence type="inferred from homology"/>
<dbReference type="PANTHER" id="PTHR42964:SF1">
    <property type="entry name" value="POLYKETIDE BIOSYNTHESIS ENOYL-COA HYDRATASE PKSH-RELATED"/>
    <property type="match status" value="1"/>
</dbReference>
<comment type="caution">
    <text evidence="2">The sequence shown here is derived from an EMBL/GenBank/DDBJ whole genome shotgun (WGS) entry which is preliminary data.</text>
</comment>
<keyword evidence="3" id="KW-1185">Reference proteome</keyword>
<comment type="similarity">
    <text evidence="1">Belongs to the enoyl-CoA hydratase/isomerase family.</text>
</comment>
<dbReference type="GO" id="GO:0003824">
    <property type="term" value="F:catalytic activity"/>
    <property type="evidence" value="ECO:0007669"/>
    <property type="project" value="UniProtKB-ARBA"/>
</dbReference>
<dbReference type="EMBL" id="JADOUA010000001">
    <property type="protein sequence ID" value="MBG6092974.1"/>
    <property type="molecule type" value="Genomic_DNA"/>
</dbReference>
<dbReference type="RefSeq" id="WP_197015090.1">
    <property type="nucleotide sequence ID" value="NZ_BAABES010000023.1"/>
</dbReference>